<keyword evidence="2" id="KW-0963">Cytoplasm</keyword>
<dbReference type="GO" id="GO:0000930">
    <property type="term" value="C:gamma-tubulin complex"/>
    <property type="evidence" value="ECO:0007669"/>
    <property type="project" value="TreeGrafter"/>
</dbReference>
<evidence type="ECO:0000259" key="6">
    <source>
        <dbReference type="Pfam" id="PF17681"/>
    </source>
</evidence>
<dbReference type="GO" id="GO:0051321">
    <property type="term" value="P:meiotic cell cycle"/>
    <property type="evidence" value="ECO:0007669"/>
    <property type="project" value="TreeGrafter"/>
</dbReference>
<dbReference type="EMBL" id="JACEEZ010002650">
    <property type="protein sequence ID" value="KAG0728094.1"/>
    <property type="molecule type" value="Genomic_DNA"/>
</dbReference>
<dbReference type="InterPro" id="IPR007259">
    <property type="entry name" value="GCP"/>
</dbReference>
<dbReference type="InterPro" id="IPR041470">
    <property type="entry name" value="GCP_N"/>
</dbReference>
<organism evidence="7 8">
    <name type="scientific">Chionoecetes opilio</name>
    <name type="common">Atlantic snow crab</name>
    <name type="synonym">Cancer opilio</name>
    <dbReference type="NCBI Taxonomy" id="41210"/>
    <lineage>
        <taxon>Eukaryota</taxon>
        <taxon>Metazoa</taxon>
        <taxon>Ecdysozoa</taxon>
        <taxon>Arthropoda</taxon>
        <taxon>Crustacea</taxon>
        <taxon>Multicrustacea</taxon>
        <taxon>Malacostraca</taxon>
        <taxon>Eumalacostraca</taxon>
        <taxon>Eucarida</taxon>
        <taxon>Decapoda</taxon>
        <taxon>Pleocyemata</taxon>
        <taxon>Brachyura</taxon>
        <taxon>Eubrachyura</taxon>
        <taxon>Majoidea</taxon>
        <taxon>Majidae</taxon>
        <taxon>Chionoecetes</taxon>
    </lineage>
</organism>
<keyword evidence="3" id="KW-0493">Microtubule</keyword>
<evidence type="ECO:0000256" key="4">
    <source>
        <dbReference type="ARBA" id="ARBA00023212"/>
    </source>
</evidence>
<evidence type="ECO:0000256" key="2">
    <source>
        <dbReference type="ARBA" id="ARBA00022490"/>
    </source>
</evidence>
<keyword evidence="4" id="KW-0206">Cytoskeleton</keyword>
<feature type="compositionally biased region" description="Basic and acidic residues" evidence="5">
    <location>
        <begin position="807"/>
        <end position="816"/>
    </location>
</feature>
<gene>
    <name evidence="7" type="primary">Tubgcp6</name>
    <name evidence="7" type="ORF">GWK47_033217</name>
</gene>
<feature type="compositionally biased region" description="Basic and acidic residues" evidence="5">
    <location>
        <begin position="774"/>
        <end position="800"/>
    </location>
</feature>
<dbReference type="PANTHER" id="PTHR19302">
    <property type="entry name" value="GAMMA TUBULIN COMPLEX PROTEIN"/>
    <property type="match status" value="1"/>
</dbReference>
<dbReference type="Proteomes" id="UP000770661">
    <property type="component" value="Unassembled WGS sequence"/>
</dbReference>
<reference evidence="7" key="1">
    <citation type="submission" date="2020-07" db="EMBL/GenBank/DDBJ databases">
        <title>The High-quality genome of the commercially important snow crab, Chionoecetes opilio.</title>
        <authorList>
            <person name="Jeong J.-H."/>
            <person name="Ryu S."/>
        </authorList>
    </citation>
    <scope>NUCLEOTIDE SEQUENCE</scope>
    <source>
        <strain evidence="7">MADBK_172401_WGS</strain>
        <tissue evidence="7">Digestive gland</tissue>
    </source>
</reference>
<dbReference type="GO" id="GO:0000278">
    <property type="term" value="P:mitotic cell cycle"/>
    <property type="evidence" value="ECO:0007669"/>
    <property type="project" value="TreeGrafter"/>
</dbReference>
<dbReference type="PANTHER" id="PTHR19302:SF70">
    <property type="entry name" value="GAMMA-TUBULIN COMPLEX COMPONENT 6"/>
    <property type="match status" value="1"/>
</dbReference>
<evidence type="ECO:0000313" key="8">
    <source>
        <dbReference type="Proteomes" id="UP000770661"/>
    </source>
</evidence>
<feature type="region of interest" description="Disordered" evidence="5">
    <location>
        <begin position="774"/>
        <end position="816"/>
    </location>
</feature>
<comment type="subcellular location">
    <subcellularLocation>
        <location evidence="1">Cytoplasm</location>
        <location evidence="1">Cytoskeleton</location>
    </subcellularLocation>
</comment>
<evidence type="ECO:0000313" key="7">
    <source>
        <dbReference type="EMBL" id="KAG0728094.1"/>
    </source>
</evidence>
<dbReference type="OrthoDB" id="6337261at2759"/>
<dbReference type="AlphaFoldDB" id="A0A8J4YPR9"/>
<dbReference type="GO" id="GO:0031122">
    <property type="term" value="P:cytoplasmic microtubule organization"/>
    <property type="evidence" value="ECO:0007669"/>
    <property type="project" value="TreeGrafter"/>
</dbReference>
<dbReference type="GO" id="GO:0000922">
    <property type="term" value="C:spindle pole"/>
    <property type="evidence" value="ECO:0007669"/>
    <property type="project" value="InterPro"/>
</dbReference>
<dbReference type="Pfam" id="PF17681">
    <property type="entry name" value="GCP_N_terminal"/>
    <property type="match status" value="1"/>
</dbReference>
<feature type="domain" description="Gamma tubulin complex component protein N-terminal" evidence="6">
    <location>
        <begin position="420"/>
        <end position="712"/>
    </location>
</feature>
<protein>
    <submittedName>
        <fullName evidence="7">Gamma-tubulin complex component 6</fullName>
    </submittedName>
</protein>
<dbReference type="GO" id="GO:0007020">
    <property type="term" value="P:microtubule nucleation"/>
    <property type="evidence" value="ECO:0007669"/>
    <property type="project" value="InterPro"/>
</dbReference>
<evidence type="ECO:0000256" key="5">
    <source>
        <dbReference type="SAM" id="MobiDB-lite"/>
    </source>
</evidence>
<dbReference type="GO" id="GO:0051011">
    <property type="term" value="F:microtubule minus-end binding"/>
    <property type="evidence" value="ECO:0007669"/>
    <property type="project" value="TreeGrafter"/>
</dbReference>
<accession>A0A8J4YPR9</accession>
<proteinExistence type="predicted"/>
<dbReference type="GO" id="GO:0043015">
    <property type="term" value="F:gamma-tubulin binding"/>
    <property type="evidence" value="ECO:0007669"/>
    <property type="project" value="InterPro"/>
</dbReference>
<dbReference type="GO" id="GO:0005874">
    <property type="term" value="C:microtubule"/>
    <property type="evidence" value="ECO:0007669"/>
    <property type="project" value="UniProtKB-KW"/>
</dbReference>
<comment type="caution">
    <text evidence="7">The sequence shown here is derived from an EMBL/GenBank/DDBJ whole genome shotgun (WGS) entry which is preliminary data.</text>
</comment>
<feature type="region of interest" description="Disordered" evidence="5">
    <location>
        <begin position="315"/>
        <end position="349"/>
    </location>
</feature>
<keyword evidence="8" id="KW-1185">Reference proteome</keyword>
<evidence type="ECO:0000256" key="3">
    <source>
        <dbReference type="ARBA" id="ARBA00022701"/>
    </source>
</evidence>
<sequence length="1181" mass="138762">MLLTHQGTSVAVTPKITSTTAEGITTYAPTTTAHAPTTTTHAPTTTTAIAAAPNTDSTLSLVKQLVTHLVEDAFVQSRVRDRDREEAVKGRLKIQVFAILLSHRKDYARERSCLRLNELEEVIWHTHTLRQQRRYDDANALDACLHALRGRGHLESGSDVRGVLRLLVALKGQGGPGGEVQQPVLATLRPRMLHREPAPCFLPPGPLQYGDTFLQRAEVGRPYPSYPRSLYTRLPRCLPQGRGGRMEDMMRLSGAAPGTGVTPLLTGETHPLGKGKVLGALLQEGRRVVSPGLTLTLPRLPHIAEGYTPFTTTTTTKAAYPSHNTTAGDEGYASSTSAGSHSSEEEEDPWEAVLAALPLPSHRSWHTLHHIPEAKEKPYVSEAGADTAHNVWAVYHEVWGVVSGRPLPRLCVRPIKQLCQDTLYLLIGVPSHSFPWSEADECFSIKEGLCHSAITPEALRGSLRPLLECGTLVRRLETQYPPPKSDSQQVVTHGSVLTAFTFAIASVMQVHREMVLSLWEETLLLALQHKAQPLLNKIKYIASLCKITTAGVTNVRQDQGYTGLPRGLGLLGALLDAMVTTKDRDCLLLLVSIFKRSCIPFFNYLEDWIYHGVCSDPGREFMIEVNSVALMRRDRTYWTHGYTLRPQASVPAMFRDVLEEAFVCGKTLNLLRLCSSKHYLVGGSSSQPALQLCVSGEQLAHTQQQCEAYAAHMDSMAVQLQVTLQQKAEEERAHKHRLLMTSSNTYAAALRQIESKMQEREQVVKEGKAVRLREQKEDMESAVRRRREERDREREEDRNTAQEQQDMEDKKMQQETELSNKIENFTQDSRSYELDFDQSYQHKRWLQKQVYQHKRWLQKQVYQHKRWLQKQAYQHKRWLQKQAYQHKRWLQKQAYQHKRWLQKQGYQHKRWLQKQGYQHKRWLQKQAYQHKRWLQKQGYQHKRWLQKQGYQHKRWLQKQAYQHKRWLQKQAYQHKRWLQKQGYQHKRWLQKQGYQHKRWLQKQGYQHKRWLQKQAYQHKRWLQKQGYQHKRWLQKQAYQHKRWLQKQGYQHKRWLQKQAYQHKRWLQKQAYQHKRWLQKQAYQHKRWLQKQGYQHKRWLQKQGYQHKRWLQKQAYQHKRWLQKQAYQHKRWLQKQAYQHKRWLQKQAYQHKRWLQKQGYQHKRVQGGISILTVLYISNTFY</sequence>
<evidence type="ECO:0000256" key="1">
    <source>
        <dbReference type="ARBA" id="ARBA00004245"/>
    </source>
</evidence>
<dbReference type="GO" id="GO:0051225">
    <property type="term" value="P:spindle assembly"/>
    <property type="evidence" value="ECO:0007669"/>
    <property type="project" value="TreeGrafter"/>
</dbReference>
<name>A0A8J4YPR9_CHIOP</name>